<name>A0A3S5B2G0_9PLAT</name>
<dbReference type="Proteomes" id="UP000784294">
    <property type="component" value="Unassembled WGS sequence"/>
</dbReference>
<comment type="caution">
    <text evidence="1">The sequence shown here is derived from an EMBL/GenBank/DDBJ whole genome shotgun (WGS) entry which is preliminary data.</text>
</comment>
<evidence type="ECO:0000313" key="2">
    <source>
        <dbReference type="Proteomes" id="UP000784294"/>
    </source>
</evidence>
<proteinExistence type="predicted"/>
<sequence length="50" mass="6030">MTTLFFMILNNYCFSHLCLPARRSWQTIRIRRPSQELLLDRSVARMRLSS</sequence>
<reference evidence="1" key="1">
    <citation type="submission" date="2018-11" db="EMBL/GenBank/DDBJ databases">
        <authorList>
            <consortium name="Pathogen Informatics"/>
        </authorList>
    </citation>
    <scope>NUCLEOTIDE SEQUENCE</scope>
</reference>
<evidence type="ECO:0000313" key="1">
    <source>
        <dbReference type="EMBL" id="VEL34626.1"/>
    </source>
</evidence>
<dbReference type="AlphaFoldDB" id="A0A3S5B2G0"/>
<keyword evidence="2" id="KW-1185">Reference proteome</keyword>
<dbReference type="EMBL" id="CAAALY010248047">
    <property type="protein sequence ID" value="VEL34626.1"/>
    <property type="molecule type" value="Genomic_DNA"/>
</dbReference>
<accession>A0A3S5B2G0</accession>
<gene>
    <name evidence="1" type="ORF">PXEA_LOCUS28066</name>
</gene>
<organism evidence="1 2">
    <name type="scientific">Protopolystoma xenopodis</name>
    <dbReference type="NCBI Taxonomy" id="117903"/>
    <lineage>
        <taxon>Eukaryota</taxon>
        <taxon>Metazoa</taxon>
        <taxon>Spiralia</taxon>
        <taxon>Lophotrochozoa</taxon>
        <taxon>Platyhelminthes</taxon>
        <taxon>Monogenea</taxon>
        <taxon>Polyopisthocotylea</taxon>
        <taxon>Polystomatidea</taxon>
        <taxon>Polystomatidae</taxon>
        <taxon>Protopolystoma</taxon>
    </lineage>
</organism>
<protein>
    <submittedName>
        <fullName evidence="1">Uncharacterized protein</fullName>
    </submittedName>
</protein>